<feature type="transmembrane region" description="Helical" evidence="6">
    <location>
        <begin position="422"/>
        <end position="444"/>
    </location>
</feature>
<feature type="transmembrane region" description="Helical" evidence="6">
    <location>
        <begin position="150"/>
        <end position="170"/>
    </location>
</feature>
<feature type="transmembrane region" description="Helical" evidence="6">
    <location>
        <begin position="378"/>
        <end position="401"/>
    </location>
</feature>
<feature type="transmembrane region" description="Helical" evidence="6">
    <location>
        <begin position="482"/>
        <end position="500"/>
    </location>
</feature>
<comment type="subcellular location">
    <subcellularLocation>
        <location evidence="1">Membrane</location>
        <topology evidence="1">Multi-pass membrane protein</topology>
    </subcellularLocation>
</comment>
<keyword evidence="2 6" id="KW-0812">Transmembrane</keyword>
<evidence type="ECO:0000259" key="7">
    <source>
        <dbReference type="PROSITE" id="PS50850"/>
    </source>
</evidence>
<dbReference type="PROSITE" id="PS50850">
    <property type="entry name" value="MFS"/>
    <property type="match status" value="1"/>
</dbReference>
<evidence type="ECO:0000256" key="3">
    <source>
        <dbReference type="ARBA" id="ARBA00022989"/>
    </source>
</evidence>
<feature type="transmembrane region" description="Helical" evidence="6">
    <location>
        <begin position="182"/>
        <end position="202"/>
    </location>
</feature>
<dbReference type="Gene3D" id="1.20.1720.10">
    <property type="entry name" value="Multidrug resistance protein D"/>
    <property type="match status" value="1"/>
</dbReference>
<evidence type="ECO:0000313" key="9">
    <source>
        <dbReference type="Proteomes" id="UP001267426"/>
    </source>
</evidence>
<dbReference type="PANTHER" id="PTHR23501">
    <property type="entry name" value="MAJOR FACILITATOR SUPERFAMILY"/>
    <property type="match status" value="1"/>
</dbReference>
<keyword evidence="4 6" id="KW-0472">Membrane</keyword>
<dbReference type="InterPro" id="IPR001958">
    <property type="entry name" value="Tet-R_TetA/multi-R_MdtG-like"/>
</dbReference>
<dbReference type="CDD" id="cd17502">
    <property type="entry name" value="MFS_Azr1_MDR_like"/>
    <property type="match status" value="1"/>
</dbReference>
<feature type="transmembrane region" description="Helical" evidence="6">
    <location>
        <begin position="317"/>
        <end position="340"/>
    </location>
</feature>
<feature type="region of interest" description="Disordered" evidence="5">
    <location>
        <begin position="511"/>
        <end position="534"/>
    </location>
</feature>
<keyword evidence="3 6" id="KW-1133">Transmembrane helix</keyword>
<proteinExistence type="predicted"/>
<gene>
    <name evidence="8" type="ORF">RM540_09645</name>
</gene>
<evidence type="ECO:0000256" key="4">
    <source>
        <dbReference type="ARBA" id="ARBA00023136"/>
    </source>
</evidence>
<organism evidence="8 9">
    <name type="scientific">Rubrivirga litoralis</name>
    <dbReference type="NCBI Taxonomy" id="3075598"/>
    <lineage>
        <taxon>Bacteria</taxon>
        <taxon>Pseudomonadati</taxon>
        <taxon>Rhodothermota</taxon>
        <taxon>Rhodothermia</taxon>
        <taxon>Rhodothermales</taxon>
        <taxon>Rubricoccaceae</taxon>
        <taxon>Rubrivirga</taxon>
    </lineage>
</organism>
<accession>A0ABU3BRT6</accession>
<feature type="transmembrane region" description="Helical" evidence="6">
    <location>
        <begin position="241"/>
        <end position="263"/>
    </location>
</feature>
<feature type="transmembrane region" description="Helical" evidence="6">
    <location>
        <begin position="118"/>
        <end position="138"/>
    </location>
</feature>
<dbReference type="PANTHER" id="PTHR23501:SF197">
    <property type="entry name" value="COMD"/>
    <property type="match status" value="1"/>
</dbReference>
<reference evidence="8 9" key="1">
    <citation type="submission" date="2023-09" db="EMBL/GenBank/DDBJ databases">
        <authorList>
            <person name="Rey-Velasco X."/>
        </authorList>
    </citation>
    <scope>NUCLEOTIDE SEQUENCE [LARGE SCALE GENOMIC DNA]</scope>
    <source>
        <strain evidence="8 9">F394</strain>
    </source>
</reference>
<sequence length="534" mass="55229">MPAADLSQRDRLVTLFAVLLALFLGALDQTIVATALPRIVEDLDGVTRYAWVATAYLLASTAMVPIYGKLADIASRRTVEIWAIGLFLVGSALCGLAGEFGPLPVLGDGMTQLIVFRALQGVGGAGLFAMAFIVIADLFPPAERGKYQGFVGAAFGIASVLGPLLGGFLTDHADGIIPGVAGWRWVFYVNLPFGALALWFVLRRMPRFDPVGGGRIDYLGAALLVGGLVPFVLALQLDKQAYPWAGPVTLGLLAGGAALLAGFAVRSARTSDPLLDLGLFRQRVFSASVAALFFYGGAFLGLVVFLPLYLVNVLGTSATAAGVALIPLSLGVVFGATVSGQIVSRVGRYKRFMVGGGLVFVVGVFGLSRLTVDTSFSTILVLMVVCGLGVGPTLPLFPLAVQNAVDVRKLGQATSATQFFRQIGGAVGTAALGAVLALTLTTALGSAAAAPPVEGGVPATAAEGALPPEPVRQAYALATRHVYTLALGFVGAGWLLTLLVPDLPLRKTFDEDLGRGTEVGPPDPSTVHAVEAQA</sequence>
<dbReference type="InterPro" id="IPR020846">
    <property type="entry name" value="MFS_dom"/>
</dbReference>
<evidence type="ECO:0000256" key="6">
    <source>
        <dbReference type="SAM" id="Phobius"/>
    </source>
</evidence>
<dbReference type="Proteomes" id="UP001267426">
    <property type="component" value="Unassembled WGS sequence"/>
</dbReference>
<feature type="transmembrane region" description="Helical" evidence="6">
    <location>
        <begin position="214"/>
        <end position="235"/>
    </location>
</feature>
<feature type="transmembrane region" description="Helical" evidence="6">
    <location>
        <begin position="49"/>
        <end position="67"/>
    </location>
</feature>
<evidence type="ECO:0000256" key="1">
    <source>
        <dbReference type="ARBA" id="ARBA00004141"/>
    </source>
</evidence>
<dbReference type="InterPro" id="IPR011701">
    <property type="entry name" value="MFS"/>
</dbReference>
<evidence type="ECO:0000313" key="8">
    <source>
        <dbReference type="EMBL" id="MDT0632009.1"/>
    </source>
</evidence>
<keyword evidence="9" id="KW-1185">Reference proteome</keyword>
<evidence type="ECO:0000256" key="2">
    <source>
        <dbReference type="ARBA" id="ARBA00022692"/>
    </source>
</evidence>
<dbReference type="Pfam" id="PF07690">
    <property type="entry name" value="MFS_1"/>
    <property type="match status" value="1"/>
</dbReference>
<feature type="transmembrane region" description="Helical" evidence="6">
    <location>
        <begin position="79"/>
        <end position="98"/>
    </location>
</feature>
<dbReference type="SUPFAM" id="SSF103473">
    <property type="entry name" value="MFS general substrate transporter"/>
    <property type="match status" value="1"/>
</dbReference>
<name>A0ABU3BRT6_9BACT</name>
<dbReference type="Gene3D" id="1.20.1250.20">
    <property type="entry name" value="MFS general substrate transporter like domains"/>
    <property type="match status" value="1"/>
</dbReference>
<comment type="caution">
    <text evidence="8">The sequence shown here is derived from an EMBL/GenBank/DDBJ whole genome shotgun (WGS) entry which is preliminary data.</text>
</comment>
<feature type="transmembrane region" description="Helical" evidence="6">
    <location>
        <begin position="284"/>
        <end position="311"/>
    </location>
</feature>
<evidence type="ECO:0000256" key="5">
    <source>
        <dbReference type="SAM" id="MobiDB-lite"/>
    </source>
</evidence>
<dbReference type="EMBL" id="JAVRHT010000020">
    <property type="protein sequence ID" value="MDT0632009.1"/>
    <property type="molecule type" value="Genomic_DNA"/>
</dbReference>
<feature type="transmembrane region" description="Helical" evidence="6">
    <location>
        <begin position="352"/>
        <end position="372"/>
    </location>
</feature>
<protein>
    <submittedName>
        <fullName evidence="8">MDR family MFS transporter</fullName>
    </submittedName>
</protein>
<dbReference type="RefSeq" id="WP_311663532.1">
    <property type="nucleotide sequence ID" value="NZ_JAVRHT010000020.1"/>
</dbReference>
<dbReference type="InterPro" id="IPR036259">
    <property type="entry name" value="MFS_trans_sf"/>
</dbReference>
<dbReference type="PRINTS" id="PR01035">
    <property type="entry name" value="TCRTETA"/>
</dbReference>
<feature type="domain" description="Major facilitator superfamily (MFS) profile" evidence="7">
    <location>
        <begin position="14"/>
        <end position="505"/>
    </location>
</feature>